<feature type="domain" description="Core-binding (CB)" evidence="7">
    <location>
        <begin position="1"/>
        <end position="120"/>
    </location>
</feature>
<evidence type="ECO:0000313" key="8">
    <source>
        <dbReference type="EMBL" id="MBJ7265433.1"/>
    </source>
</evidence>
<keyword evidence="1" id="KW-0229">DNA integration</keyword>
<accession>A0A8I1KHK1</accession>
<dbReference type="CDD" id="cd00397">
    <property type="entry name" value="DNA_BRE_C"/>
    <property type="match status" value="1"/>
</dbReference>
<dbReference type="InterPro" id="IPR013762">
    <property type="entry name" value="Integrase-like_cat_sf"/>
</dbReference>
<dbReference type="PANTHER" id="PTHR30349">
    <property type="entry name" value="PHAGE INTEGRASE-RELATED"/>
    <property type="match status" value="1"/>
</dbReference>
<proteinExistence type="predicted"/>
<dbReference type="EMBL" id="JAEMOS010000002">
    <property type="protein sequence ID" value="MBJ7265433.1"/>
    <property type="molecule type" value="Genomic_DNA"/>
</dbReference>
<evidence type="ECO:0000256" key="4">
    <source>
        <dbReference type="PROSITE-ProRule" id="PRU01248"/>
    </source>
</evidence>
<dbReference type="PANTHER" id="PTHR30349:SF64">
    <property type="entry name" value="PROPHAGE INTEGRASE INTD-RELATED"/>
    <property type="match status" value="1"/>
</dbReference>
<comment type="caution">
    <text evidence="9">The sequence shown here is derived from an EMBL/GenBank/DDBJ whole genome shotgun (WGS) entry which is preliminary data.</text>
</comment>
<dbReference type="GO" id="GO:0006310">
    <property type="term" value="P:DNA recombination"/>
    <property type="evidence" value="ECO:0007669"/>
    <property type="project" value="UniProtKB-KW"/>
</dbReference>
<evidence type="ECO:0000256" key="2">
    <source>
        <dbReference type="ARBA" id="ARBA00023125"/>
    </source>
</evidence>
<dbReference type="RefSeq" id="WP_199493189.1">
    <property type="nucleotide sequence ID" value="NZ_JAEMOP010000009.1"/>
</dbReference>
<evidence type="ECO:0000256" key="5">
    <source>
        <dbReference type="SAM" id="MobiDB-lite"/>
    </source>
</evidence>
<dbReference type="GO" id="GO:0003677">
    <property type="term" value="F:DNA binding"/>
    <property type="evidence" value="ECO:0007669"/>
    <property type="project" value="UniProtKB-UniRule"/>
</dbReference>
<dbReference type="Gene3D" id="1.10.443.10">
    <property type="entry name" value="Intergrase catalytic core"/>
    <property type="match status" value="1"/>
</dbReference>
<dbReference type="InterPro" id="IPR002104">
    <property type="entry name" value="Integrase_catalytic"/>
</dbReference>
<feature type="domain" description="Tyr recombinase" evidence="6">
    <location>
        <begin position="151"/>
        <end position="342"/>
    </location>
</feature>
<evidence type="ECO:0000313" key="10">
    <source>
        <dbReference type="Proteomes" id="UP000621390"/>
    </source>
</evidence>
<evidence type="ECO:0000313" key="9">
    <source>
        <dbReference type="EMBL" id="MBJ7316893.1"/>
    </source>
</evidence>
<reference evidence="9 11" key="1">
    <citation type="submission" date="2020-09" db="EMBL/GenBank/DDBJ databases">
        <title>Draft Genomes of Bacterial Isolates from North Pond Shallow Sediments.</title>
        <authorList>
            <person name="Kiel Reese B."/>
            <person name="Mullis M."/>
            <person name="Weisend R.E."/>
        </authorList>
    </citation>
    <scope>NUCLEOTIDE SEQUENCE</scope>
    <source>
        <strain evidence="9">KJE-2</strain>
        <strain evidence="8 11">KJE-3</strain>
    </source>
</reference>
<dbReference type="EMBL" id="JAEMOP010000009">
    <property type="protein sequence ID" value="MBJ7316893.1"/>
    <property type="molecule type" value="Genomic_DNA"/>
</dbReference>
<dbReference type="SUPFAM" id="SSF56349">
    <property type="entry name" value="DNA breaking-rejoining enzymes"/>
    <property type="match status" value="1"/>
</dbReference>
<sequence length="344" mass="39044">MQNLVNPIELYLIRLAPSSRRSMLSYLWVFAEFLGYQRPEHYIINGSDGSATYKYPPIEWANVTVTDVTRYLDHLRSTNKTRNHERRHQKSSNSKKKYKREPTTIKLHLVAIKNAINMATRNTGIDPQFRASKDLKEDIGQLKVTLPKNKRKVAIVDDDSFELLLDVNDPGTAAGSRNRAILYVMRYCGLRVEEVTNLMFPGSLAFEDRTLTVDGKGSKQRQVPMNEDTEVVICDWLELHRGELTGPLFTRVRKGDTLVKDPMTDSLSGLTPSGVDHIISQSSKKAGLGTINTHDFRRTFATQLFAKGTDPFTVCELMGHGNVETAMVYDMRDDKRKFDAIDSQ</sequence>
<evidence type="ECO:0000256" key="3">
    <source>
        <dbReference type="ARBA" id="ARBA00023172"/>
    </source>
</evidence>
<feature type="region of interest" description="Disordered" evidence="5">
    <location>
        <begin position="76"/>
        <end position="100"/>
    </location>
</feature>
<evidence type="ECO:0000256" key="1">
    <source>
        <dbReference type="ARBA" id="ARBA00022908"/>
    </source>
</evidence>
<evidence type="ECO:0000313" key="11">
    <source>
        <dbReference type="Proteomes" id="UP000655994"/>
    </source>
</evidence>
<dbReference type="InterPro" id="IPR050090">
    <property type="entry name" value="Tyrosine_recombinase_XerCD"/>
</dbReference>
<evidence type="ECO:0000259" key="6">
    <source>
        <dbReference type="PROSITE" id="PS51898"/>
    </source>
</evidence>
<name>A0A8I1KHK1_9GAMM</name>
<dbReference type="InterPro" id="IPR011010">
    <property type="entry name" value="DNA_brk_join_enz"/>
</dbReference>
<dbReference type="Proteomes" id="UP000655994">
    <property type="component" value="Unassembled WGS sequence"/>
</dbReference>
<dbReference type="AlphaFoldDB" id="A0A8I1KHK1"/>
<gene>
    <name evidence="8" type="ORF">JHC10_00610</name>
    <name evidence="9" type="ORF">JHC11_12930</name>
</gene>
<dbReference type="PROSITE" id="PS51898">
    <property type="entry name" value="TYR_RECOMBINASE"/>
    <property type="match status" value="1"/>
</dbReference>
<dbReference type="PROSITE" id="PS51900">
    <property type="entry name" value="CB"/>
    <property type="match status" value="1"/>
</dbReference>
<organism evidence="9 10">
    <name type="scientific">Idiomarina abyssalis</name>
    <dbReference type="NCBI Taxonomy" id="86102"/>
    <lineage>
        <taxon>Bacteria</taxon>
        <taxon>Pseudomonadati</taxon>
        <taxon>Pseudomonadota</taxon>
        <taxon>Gammaproteobacteria</taxon>
        <taxon>Alteromonadales</taxon>
        <taxon>Idiomarinaceae</taxon>
        <taxon>Idiomarina</taxon>
    </lineage>
</organism>
<feature type="compositionally biased region" description="Basic residues" evidence="5">
    <location>
        <begin position="77"/>
        <end position="99"/>
    </location>
</feature>
<keyword evidence="2 4" id="KW-0238">DNA-binding</keyword>
<dbReference type="InterPro" id="IPR044068">
    <property type="entry name" value="CB"/>
</dbReference>
<dbReference type="Pfam" id="PF00589">
    <property type="entry name" value="Phage_integrase"/>
    <property type="match status" value="1"/>
</dbReference>
<keyword evidence="11" id="KW-1185">Reference proteome</keyword>
<protein>
    <submittedName>
        <fullName evidence="9">Site-specific integrase</fullName>
    </submittedName>
</protein>
<keyword evidence="3" id="KW-0233">DNA recombination</keyword>
<dbReference type="Proteomes" id="UP000621390">
    <property type="component" value="Unassembled WGS sequence"/>
</dbReference>
<evidence type="ECO:0000259" key="7">
    <source>
        <dbReference type="PROSITE" id="PS51900"/>
    </source>
</evidence>
<dbReference type="GO" id="GO:0015074">
    <property type="term" value="P:DNA integration"/>
    <property type="evidence" value="ECO:0007669"/>
    <property type="project" value="UniProtKB-KW"/>
</dbReference>